<organism evidence="8 9">
    <name type="scientific">Gossypium anomalum</name>
    <dbReference type="NCBI Taxonomy" id="47600"/>
    <lineage>
        <taxon>Eukaryota</taxon>
        <taxon>Viridiplantae</taxon>
        <taxon>Streptophyta</taxon>
        <taxon>Embryophyta</taxon>
        <taxon>Tracheophyta</taxon>
        <taxon>Spermatophyta</taxon>
        <taxon>Magnoliopsida</taxon>
        <taxon>eudicotyledons</taxon>
        <taxon>Gunneridae</taxon>
        <taxon>Pentapetalae</taxon>
        <taxon>rosids</taxon>
        <taxon>malvids</taxon>
        <taxon>Malvales</taxon>
        <taxon>Malvaceae</taxon>
        <taxon>Malvoideae</taxon>
        <taxon>Gossypium</taxon>
    </lineage>
</organism>
<accession>A0A8J5YKE2</accession>
<keyword evidence="9" id="KW-1185">Reference proteome</keyword>
<dbReference type="GO" id="GO:0043161">
    <property type="term" value="P:proteasome-mediated ubiquitin-dependent protein catabolic process"/>
    <property type="evidence" value="ECO:0007669"/>
    <property type="project" value="TreeGrafter"/>
</dbReference>
<evidence type="ECO:0000256" key="3">
    <source>
        <dbReference type="ARBA" id="ARBA00022490"/>
    </source>
</evidence>
<comment type="subcellular location">
    <subcellularLocation>
        <location evidence="2">Cytoplasm</location>
    </subcellularLocation>
    <subcellularLocation>
        <location evidence="1">Nucleus</location>
    </subcellularLocation>
</comment>
<dbReference type="PANTHER" id="PTHR15651:SF7">
    <property type="entry name" value="ARMADILLO REPEAT-CONTAINING PROTEIN 8"/>
    <property type="match status" value="1"/>
</dbReference>
<protein>
    <recommendedName>
        <fullName evidence="10">Armadillo repeat-containing protein 8</fullName>
    </recommendedName>
</protein>
<evidence type="ECO:0000256" key="2">
    <source>
        <dbReference type="ARBA" id="ARBA00004496"/>
    </source>
</evidence>
<keyword evidence="7" id="KW-0812">Transmembrane</keyword>
<gene>
    <name evidence="8" type="ORF">CXB51_023420</name>
</gene>
<dbReference type="InterPro" id="IPR011989">
    <property type="entry name" value="ARM-like"/>
</dbReference>
<evidence type="ECO:0000313" key="9">
    <source>
        <dbReference type="Proteomes" id="UP000701853"/>
    </source>
</evidence>
<dbReference type="GO" id="GO:0005737">
    <property type="term" value="C:cytoplasm"/>
    <property type="evidence" value="ECO:0007669"/>
    <property type="project" value="UniProtKB-SubCell"/>
</dbReference>
<keyword evidence="4" id="KW-0677">Repeat</keyword>
<dbReference type="Proteomes" id="UP000701853">
    <property type="component" value="Chromosome 9"/>
</dbReference>
<proteinExistence type="predicted"/>
<dbReference type="Pfam" id="PF00514">
    <property type="entry name" value="Arm"/>
    <property type="match status" value="1"/>
</dbReference>
<dbReference type="Gene3D" id="1.25.10.10">
    <property type="entry name" value="Leucine-rich Repeat Variant"/>
    <property type="match status" value="3"/>
</dbReference>
<dbReference type="InterPro" id="IPR038739">
    <property type="entry name" value="ARMC8/Vid28"/>
</dbReference>
<dbReference type="SUPFAM" id="SSF48371">
    <property type="entry name" value="ARM repeat"/>
    <property type="match status" value="1"/>
</dbReference>
<dbReference type="AlphaFoldDB" id="A0A8J5YKE2"/>
<evidence type="ECO:0000313" key="8">
    <source>
        <dbReference type="EMBL" id="KAG8483642.1"/>
    </source>
</evidence>
<dbReference type="OrthoDB" id="5559898at2759"/>
<keyword evidence="7" id="KW-1133">Transmembrane helix</keyword>
<keyword evidence="5" id="KW-0539">Nucleus</keyword>
<evidence type="ECO:0000256" key="4">
    <source>
        <dbReference type="ARBA" id="ARBA00022737"/>
    </source>
</evidence>
<dbReference type="PROSITE" id="PS50176">
    <property type="entry name" value="ARM_REPEAT"/>
    <property type="match status" value="1"/>
</dbReference>
<comment type="caution">
    <text evidence="8">The sequence shown here is derived from an EMBL/GenBank/DDBJ whole genome shotgun (WGS) entry which is preliminary data.</text>
</comment>
<keyword evidence="7" id="KW-0472">Membrane</keyword>
<evidence type="ECO:0008006" key="10">
    <source>
        <dbReference type="Google" id="ProtNLM"/>
    </source>
</evidence>
<evidence type="ECO:0000256" key="5">
    <source>
        <dbReference type="ARBA" id="ARBA00023242"/>
    </source>
</evidence>
<dbReference type="GO" id="GO:0034657">
    <property type="term" value="C:GID complex"/>
    <property type="evidence" value="ECO:0007669"/>
    <property type="project" value="TreeGrafter"/>
</dbReference>
<feature type="transmembrane region" description="Helical" evidence="7">
    <location>
        <begin position="714"/>
        <end position="734"/>
    </location>
</feature>
<sequence length="735" mass="80188">MPSATVNKPRPSELLSRLTSAEPEVKVRALREVKNQIIGNRTKKLSFLKLGAVPAVAGILADTIDDVTENNNCNNDSNNTNNILVQSAAALGSFACGFDAGVQAVLDAGAFPNLLRLLANPNEKVVDAVARALRMIYQSKLAPKYDFLQQKNMEFLISLLNSEKENVSGLGASIITRSCETNLEQKALFDAGILRKLNSLLEGGSLSQRDASLESLATIFRNNPEVISKFAGPEIGRPLSSIIDLAKDRHPRTRLLACMCLIVIRNASPHFLQDIGIKTKLIHILLELLDDPGQVGDEAPFAFSSLIAQKEDLQKLALEANAIDKLHHHIKKGSLHPRRYEGILLALADMCSKLESCRSKFFSLQAKPSQALEPFKALASNGIHTASKPKPSSSRDQELMLAMNFLILVVGLLGTTLPGQQKKHQSSKTAVLNLVADALTDYNAGVRAAACICLKSVTRSIKNLSAGYFMNETIVIPLVQLFLDPSTSVQVAALGATSNIVVDFTTRKSIFVQCGGMKQLVQLAKSMESSVRSNALWALKNFVFQADNRLKEGVFSELTASLLSSLIRDPEPSVQEQALALVRNLVDGCINLIEFVFAEDGLILGAIGRQLQCASKAEIGIQGMYALCNVASGNEFHKEAVMQLLFTQMGDKNQSFVIKFLQSNDSRLCTATVWTIVNLTCPSSPGAPGRLEKLRNAGIVSQIKNMVNDPCVDVKVTIFFIFRIWFLFASFFWLT</sequence>
<dbReference type="PANTHER" id="PTHR15651">
    <property type="entry name" value="ARMADILLO REPEAT-CONTAINING PROTEIN 8"/>
    <property type="match status" value="1"/>
</dbReference>
<evidence type="ECO:0000256" key="7">
    <source>
        <dbReference type="SAM" id="Phobius"/>
    </source>
</evidence>
<name>A0A8J5YKE2_9ROSI</name>
<dbReference type="GO" id="GO:0005634">
    <property type="term" value="C:nucleus"/>
    <property type="evidence" value="ECO:0007669"/>
    <property type="project" value="UniProtKB-SubCell"/>
</dbReference>
<dbReference type="InterPro" id="IPR016024">
    <property type="entry name" value="ARM-type_fold"/>
</dbReference>
<dbReference type="InterPro" id="IPR000225">
    <property type="entry name" value="Armadillo"/>
</dbReference>
<dbReference type="EMBL" id="JAHUZN010000009">
    <property type="protein sequence ID" value="KAG8483642.1"/>
    <property type="molecule type" value="Genomic_DNA"/>
</dbReference>
<dbReference type="FunFam" id="1.25.10.10:FF:000440">
    <property type="entry name" value="Armadillo repeat-containing protein 8"/>
    <property type="match status" value="1"/>
</dbReference>
<evidence type="ECO:0000256" key="6">
    <source>
        <dbReference type="PROSITE-ProRule" id="PRU00259"/>
    </source>
</evidence>
<reference evidence="8 9" key="1">
    <citation type="journal article" date="2021" name="bioRxiv">
        <title>The Gossypium anomalum genome as a resource for cotton improvement and evolutionary analysis of hybrid incompatibility.</title>
        <authorList>
            <person name="Grover C.E."/>
            <person name="Yuan D."/>
            <person name="Arick M.A."/>
            <person name="Miller E.R."/>
            <person name="Hu G."/>
            <person name="Peterson D.G."/>
            <person name="Wendel J.F."/>
            <person name="Udall J.A."/>
        </authorList>
    </citation>
    <scope>NUCLEOTIDE SEQUENCE [LARGE SCALE GENOMIC DNA]</scope>
    <source>
        <strain evidence="8">JFW-Udall</strain>
        <tissue evidence="8">Leaf</tissue>
    </source>
</reference>
<evidence type="ECO:0000256" key="1">
    <source>
        <dbReference type="ARBA" id="ARBA00004123"/>
    </source>
</evidence>
<feature type="repeat" description="ARM" evidence="6">
    <location>
        <begin position="109"/>
        <end position="136"/>
    </location>
</feature>
<keyword evidence="3" id="KW-0963">Cytoplasm</keyword>
<dbReference type="SMART" id="SM00185">
    <property type="entry name" value="ARM"/>
    <property type="match status" value="4"/>
</dbReference>